<dbReference type="InterPro" id="IPR022043">
    <property type="entry name" value="CAF1A_DD"/>
</dbReference>
<dbReference type="GO" id="GO:0006260">
    <property type="term" value="P:DNA replication"/>
    <property type="evidence" value="ECO:0007669"/>
    <property type="project" value="UniProtKB-KW"/>
</dbReference>
<evidence type="ECO:0000256" key="5">
    <source>
        <dbReference type="ARBA" id="ARBA00023204"/>
    </source>
</evidence>
<evidence type="ECO:0000256" key="3">
    <source>
        <dbReference type="ARBA" id="ARBA00022763"/>
    </source>
</evidence>
<keyword evidence="4" id="KW-0143">Chaperone</keyword>
<feature type="region of interest" description="Disordered" evidence="7">
    <location>
        <begin position="1"/>
        <end position="225"/>
    </location>
</feature>
<comment type="caution">
    <text evidence="10">The sequence shown here is derived from an EMBL/GenBank/DDBJ whole genome shotgun (WGS) entry which is preliminary data.</text>
</comment>
<dbReference type="GO" id="GO:0006281">
    <property type="term" value="P:DNA repair"/>
    <property type="evidence" value="ECO:0007669"/>
    <property type="project" value="UniProtKB-KW"/>
</dbReference>
<dbReference type="GO" id="GO:0005634">
    <property type="term" value="C:nucleus"/>
    <property type="evidence" value="ECO:0007669"/>
    <property type="project" value="UniProtKB-SubCell"/>
</dbReference>
<evidence type="ECO:0000313" key="10">
    <source>
        <dbReference type="EMBL" id="KAG9072130.1"/>
    </source>
</evidence>
<feature type="compositionally biased region" description="Basic and acidic residues" evidence="7">
    <location>
        <begin position="866"/>
        <end position="881"/>
    </location>
</feature>
<feature type="region of interest" description="Disordered" evidence="7">
    <location>
        <begin position="813"/>
        <end position="881"/>
    </location>
</feature>
<comment type="subcellular location">
    <subcellularLocation>
        <location evidence="1">Nucleus</location>
    </subcellularLocation>
</comment>
<dbReference type="AlphaFoldDB" id="A0A9P8BXM0"/>
<feature type="domain" description="Chromatin assembly factor 1 p150 subunit acidic region" evidence="8">
    <location>
        <begin position="529"/>
        <end position="640"/>
    </location>
</feature>
<dbReference type="GO" id="GO:0006334">
    <property type="term" value="P:nucleosome assembly"/>
    <property type="evidence" value="ECO:0007669"/>
    <property type="project" value="TreeGrafter"/>
</dbReference>
<feature type="region of interest" description="Disordered" evidence="7">
    <location>
        <begin position="532"/>
        <end position="581"/>
    </location>
</feature>
<feature type="compositionally biased region" description="Low complexity" evidence="7">
    <location>
        <begin position="15"/>
        <end position="28"/>
    </location>
</feature>
<evidence type="ECO:0000256" key="6">
    <source>
        <dbReference type="ARBA" id="ARBA00023242"/>
    </source>
</evidence>
<evidence type="ECO:0000259" key="9">
    <source>
        <dbReference type="Pfam" id="PF12253"/>
    </source>
</evidence>
<keyword evidence="2" id="KW-0235">DNA replication</keyword>
<keyword evidence="3" id="KW-0227">DNA damage</keyword>
<keyword evidence="11" id="KW-1185">Reference proteome</keyword>
<dbReference type="EMBL" id="JAHRHY010000002">
    <property type="protein sequence ID" value="KAG9072130.1"/>
    <property type="molecule type" value="Genomic_DNA"/>
</dbReference>
<feature type="compositionally biased region" description="Polar residues" evidence="7">
    <location>
        <begin position="356"/>
        <end position="368"/>
    </location>
</feature>
<evidence type="ECO:0000256" key="1">
    <source>
        <dbReference type="ARBA" id="ARBA00004123"/>
    </source>
</evidence>
<organism evidence="10 11">
    <name type="scientific">Linnemannia hyalina</name>
    <dbReference type="NCBI Taxonomy" id="64524"/>
    <lineage>
        <taxon>Eukaryota</taxon>
        <taxon>Fungi</taxon>
        <taxon>Fungi incertae sedis</taxon>
        <taxon>Mucoromycota</taxon>
        <taxon>Mortierellomycotina</taxon>
        <taxon>Mortierellomycetes</taxon>
        <taxon>Mortierellales</taxon>
        <taxon>Mortierellaceae</taxon>
        <taxon>Linnemannia</taxon>
    </lineage>
</organism>
<evidence type="ECO:0000256" key="4">
    <source>
        <dbReference type="ARBA" id="ARBA00023186"/>
    </source>
</evidence>
<dbReference type="InterPro" id="IPR021644">
    <property type="entry name" value="CAF-1_p150_acidic"/>
</dbReference>
<protein>
    <recommendedName>
        <fullName evidence="12">Chromatin assembly factor 1 subunit A</fullName>
    </recommendedName>
</protein>
<evidence type="ECO:0000256" key="2">
    <source>
        <dbReference type="ARBA" id="ARBA00022705"/>
    </source>
</evidence>
<evidence type="ECO:0000259" key="8">
    <source>
        <dbReference type="Pfam" id="PF11600"/>
    </source>
</evidence>
<dbReference type="PANTHER" id="PTHR15272:SF0">
    <property type="entry name" value="CHROMATIN ASSEMBLY FACTOR 1 SUBUNIT A"/>
    <property type="match status" value="1"/>
</dbReference>
<feature type="compositionally biased region" description="Low complexity" evidence="7">
    <location>
        <begin position="189"/>
        <end position="216"/>
    </location>
</feature>
<dbReference type="PANTHER" id="PTHR15272">
    <property type="entry name" value="CHROMATIN ASSEMBLY FACTOR 1 SUBUNIT A CAF-1 SUBUNIT A"/>
    <property type="match status" value="1"/>
</dbReference>
<keyword evidence="6" id="KW-0539">Nucleus</keyword>
<evidence type="ECO:0008006" key="12">
    <source>
        <dbReference type="Google" id="ProtNLM"/>
    </source>
</evidence>
<evidence type="ECO:0000256" key="7">
    <source>
        <dbReference type="SAM" id="MobiDB-lite"/>
    </source>
</evidence>
<feature type="compositionally biased region" description="Low complexity" evidence="7">
    <location>
        <begin position="123"/>
        <end position="155"/>
    </location>
</feature>
<name>A0A9P8BXM0_9FUNG</name>
<reference evidence="10" key="1">
    <citation type="submission" date="2021-06" db="EMBL/GenBank/DDBJ databases">
        <title>Genome Sequence of Mortierella hyaline Strain SCG-10, a Cold-Adapted, Nitrate-Reducing Fungus Isolated from Soil in Minnesota, USA.</title>
        <authorList>
            <person name="Aldossari N."/>
        </authorList>
    </citation>
    <scope>NUCLEOTIDE SEQUENCE</scope>
    <source>
        <strain evidence="10">SCG-10</strain>
    </source>
</reference>
<keyword evidence="5" id="KW-0234">DNA repair</keyword>
<feature type="domain" description="Chromatin assembly factor 1 subunit A dimerization" evidence="9">
    <location>
        <begin position="770"/>
        <end position="837"/>
    </location>
</feature>
<dbReference type="GO" id="GO:0033186">
    <property type="term" value="C:CAF-1 complex"/>
    <property type="evidence" value="ECO:0007669"/>
    <property type="project" value="TreeGrafter"/>
</dbReference>
<feature type="compositionally biased region" description="Basic residues" evidence="7">
    <location>
        <begin position="47"/>
        <end position="56"/>
    </location>
</feature>
<feature type="region of interest" description="Disordered" evidence="7">
    <location>
        <begin position="344"/>
        <end position="368"/>
    </location>
</feature>
<sequence>MTKTLSAFFTKADNTPPTHTPPATQAAEPAKEAVEPAETPVAESPKPRKRASRAKKPKETTTENDTPSSTTTTTVNKTPAKSTAAPKSPTKSRRATGTAAAASARKETLTAVIIPGIKSKKGASSAQQSATSDSTSVAADPAPKSKSSPSKNVAKTRTSPNAAAAEAGATLTPVPLGSTDATTTTAIEAPKSPSNPTAAPSSTNVNGISAAATTTTGPSSGMSKVNKIDTASMFKVRSGKASFTENKLRFSTHPSAIADLCKFHEYREKLQEATDLSEFSGVKLEADCVEITSIPQEHYGLVAKMVEENDATLSEVALALKPMLCPLGFDAFAESATAPEDISSMDVDSDMEDTDASQSNSASPSKRTGTSVSVTAIMEVIQSVAQRVNYGVPIVNLPGQAYVTPPNLSIFRWEVQNIDQYFPSDMKAAVVRRRTKRLEASAALTAWFLGLDAKQQEDLAPPPVLPAVAPEALLGAEAGSLASGQKGRLSLGGAEGMDIDKDIVAGPLLESQPTVEAAVDPAVLELKLKEAESKKKEAEAKEERRLEKERKMAERQQEKDQKEAERLQKEEAKKKKAEEDKLKQDQVIILDRRAQKFVGFFKNAAPVADKKDAAQVVNGADCSTAPVASRFHPFHVKKDTALAPINRFVSEPRSSTIDKELGLGKTQQDSDKDADMHHGDADMMDVDMEAAPSLDTATAKTTLSILFSRTRLIVGSDASKPRTMKRLPQGARDMSVADVIQSGLLLQEDQDNDDMSSMLTWKDIPALRMRLFQFAENYRPAYYGTWSKRSKNITGRRFLGKDADLVDYDFDSEAEWEEDEEGEECKSDDDDDDAEELCSEQEEEDDWLVPEGYLSDDEGLDAGDEGGSKEMSQKKSKDLRRPTLAHTAPVIVGPVFEMTLGEVSTYPALEAYHIEFLGDYGVGMEMYYAVEDKTSGLVPTLPTDVQI</sequence>
<evidence type="ECO:0000313" key="11">
    <source>
        <dbReference type="Proteomes" id="UP000707451"/>
    </source>
</evidence>
<dbReference type="Pfam" id="PF11600">
    <property type="entry name" value="CAF1A_acidic"/>
    <property type="match status" value="1"/>
</dbReference>
<feature type="region of interest" description="Disordered" evidence="7">
    <location>
        <begin position="656"/>
        <end position="679"/>
    </location>
</feature>
<dbReference type="OrthoDB" id="440676at2759"/>
<proteinExistence type="predicted"/>
<feature type="compositionally biased region" description="Acidic residues" evidence="7">
    <location>
        <begin position="813"/>
        <end position="864"/>
    </location>
</feature>
<feature type="compositionally biased region" description="Low complexity" evidence="7">
    <location>
        <begin position="63"/>
        <end position="83"/>
    </location>
</feature>
<dbReference type="Pfam" id="PF12253">
    <property type="entry name" value="CAF1A_dimeriz"/>
    <property type="match status" value="1"/>
</dbReference>
<dbReference type="Proteomes" id="UP000707451">
    <property type="component" value="Unassembled WGS sequence"/>
</dbReference>
<accession>A0A9P8BXM0</accession>
<gene>
    <name evidence="10" type="ORF">KI688_006354</name>
</gene>